<dbReference type="GeneID" id="39986229"/>
<accession>A0A1X0NV40</accession>
<dbReference type="Pfam" id="PF03974">
    <property type="entry name" value="Ecotin"/>
    <property type="match status" value="1"/>
</dbReference>
<keyword evidence="3" id="KW-1185">Reference proteome</keyword>
<dbReference type="PANTHER" id="PTHR35890:SF3">
    <property type="entry name" value="ECOTIN"/>
    <property type="match status" value="1"/>
</dbReference>
<name>A0A1X0NV40_9TRYP</name>
<evidence type="ECO:0000313" key="2">
    <source>
        <dbReference type="EMBL" id="ORC88079.1"/>
    </source>
</evidence>
<protein>
    <submittedName>
        <fullName evidence="2">Putative ecotin</fullName>
    </submittedName>
</protein>
<dbReference type="EMBL" id="NBCO01000018">
    <property type="protein sequence ID" value="ORC88079.1"/>
    <property type="molecule type" value="Genomic_DNA"/>
</dbReference>
<dbReference type="InterPro" id="IPR036198">
    <property type="entry name" value="Ecotin_sf"/>
</dbReference>
<gene>
    <name evidence="2" type="ORF">TM35_000181360</name>
</gene>
<dbReference type="GO" id="GO:0004867">
    <property type="term" value="F:serine-type endopeptidase inhibitor activity"/>
    <property type="evidence" value="ECO:0007669"/>
    <property type="project" value="InterPro"/>
</dbReference>
<dbReference type="Gene3D" id="2.60.40.550">
    <property type="entry name" value="Ecotin"/>
    <property type="match status" value="1"/>
</dbReference>
<reference evidence="2 3" key="1">
    <citation type="submission" date="2017-03" db="EMBL/GenBank/DDBJ databases">
        <title>An alternative strategy for trypanosome survival in the mammalian bloodstream revealed through genome and transcriptome analysis of the ubiquitous bovine parasite Trypanosoma (Megatrypanum) theileri.</title>
        <authorList>
            <person name="Kelly S."/>
            <person name="Ivens A."/>
            <person name="Mott A."/>
            <person name="O'Neill E."/>
            <person name="Emms D."/>
            <person name="Macleod O."/>
            <person name="Voorheis P."/>
            <person name="Matthews J."/>
            <person name="Matthews K."/>
            <person name="Carrington M."/>
        </authorList>
    </citation>
    <scope>NUCLEOTIDE SEQUENCE [LARGE SCALE GENOMIC DNA]</scope>
    <source>
        <strain evidence="2">Edinburgh</strain>
    </source>
</reference>
<sequence>MKAVTEAATGRVYRRVHDKLPPPAEDEKRCMFLLDPLKDAEAERDDYMLELLPGRIERVDTVNRHFISGSVTAHEVPGHNYTYYTVKLGPVVAATRYAPLPGVMPVEKFVSLKSPQLIHYNSGVPVVVYLPKDAQLRYRLWKGGETSAAMEQ</sequence>
<dbReference type="Proteomes" id="UP000192257">
    <property type="component" value="Unassembled WGS sequence"/>
</dbReference>
<comment type="similarity">
    <text evidence="1">Belongs to the protease inhibitor I11 (ecotin) family.</text>
</comment>
<evidence type="ECO:0000256" key="1">
    <source>
        <dbReference type="ARBA" id="ARBA00010558"/>
    </source>
</evidence>
<dbReference type="OrthoDB" id="271632at2759"/>
<proteinExistence type="inferred from homology"/>
<dbReference type="RefSeq" id="XP_028882145.1">
    <property type="nucleotide sequence ID" value="XM_029026449.1"/>
</dbReference>
<evidence type="ECO:0000313" key="3">
    <source>
        <dbReference type="Proteomes" id="UP000192257"/>
    </source>
</evidence>
<dbReference type="PANTHER" id="PTHR35890">
    <property type="match status" value="1"/>
</dbReference>
<dbReference type="AlphaFoldDB" id="A0A1X0NV40"/>
<comment type="caution">
    <text evidence="2">The sequence shown here is derived from an EMBL/GenBank/DDBJ whole genome shotgun (WGS) entry which is preliminary data.</text>
</comment>
<dbReference type="VEuPathDB" id="TriTrypDB:TM35_000181360"/>
<dbReference type="SUPFAM" id="SSF49772">
    <property type="entry name" value="Ecotin, trypsin inhibitor"/>
    <property type="match status" value="1"/>
</dbReference>
<dbReference type="InterPro" id="IPR005658">
    <property type="entry name" value="Prot_inh_ecotin"/>
</dbReference>
<organism evidence="2 3">
    <name type="scientific">Trypanosoma theileri</name>
    <dbReference type="NCBI Taxonomy" id="67003"/>
    <lineage>
        <taxon>Eukaryota</taxon>
        <taxon>Discoba</taxon>
        <taxon>Euglenozoa</taxon>
        <taxon>Kinetoplastea</taxon>
        <taxon>Metakinetoplastina</taxon>
        <taxon>Trypanosomatida</taxon>
        <taxon>Trypanosomatidae</taxon>
        <taxon>Trypanosoma</taxon>
    </lineage>
</organism>